<protein>
    <submittedName>
        <fullName evidence="1">Uncharacterized protein</fullName>
    </submittedName>
</protein>
<evidence type="ECO:0000313" key="2">
    <source>
        <dbReference type="Proteomes" id="UP000033622"/>
    </source>
</evidence>
<dbReference type="EMBL" id="LAOF01000001">
    <property type="protein sequence ID" value="KJV84306.1"/>
    <property type="molecule type" value="Genomic_DNA"/>
</dbReference>
<comment type="caution">
    <text evidence="1">The sequence shown here is derived from an EMBL/GenBank/DDBJ whole genome shotgun (WGS) entry which is preliminary data.</text>
</comment>
<reference evidence="1 2" key="1">
    <citation type="submission" date="2015-01" db="EMBL/GenBank/DDBJ databases">
        <title>Genome Sequencing of Rickettsiales.</title>
        <authorList>
            <person name="Daugherty S.C."/>
            <person name="Su Q."/>
            <person name="Abolude K."/>
            <person name="Beier-Sexton M."/>
            <person name="Carlyon J.A."/>
            <person name="Carter R."/>
            <person name="Day N.P."/>
            <person name="Dumler S.J."/>
            <person name="Dyachenko V."/>
            <person name="Godinez A."/>
            <person name="Kurtti T.J."/>
            <person name="Lichay M."/>
            <person name="Mullins K.E."/>
            <person name="Ott S."/>
            <person name="Pappas-Brown V."/>
            <person name="Paris D.H."/>
            <person name="Patel P."/>
            <person name="Richards A.L."/>
            <person name="Sadzewicz L."/>
            <person name="Sears K."/>
            <person name="Seidman D."/>
            <person name="Sengamalay N."/>
            <person name="Stenos J."/>
            <person name="Tallon L.J."/>
            <person name="Vincent G."/>
            <person name="Fraser C.M."/>
            <person name="Munderloh U."/>
            <person name="Dunning-Hotopp J.C."/>
        </authorList>
    </citation>
    <scope>NUCLEOTIDE SEQUENCE [LARGE SCALE GENOMIC DNA]</scope>
    <source>
        <strain evidence="1 2">ApWI1</strain>
    </source>
</reference>
<organism evidence="1 2">
    <name type="scientific">Anaplasma phagocytophilum str. ApWI1</name>
    <dbReference type="NCBI Taxonomy" id="1359155"/>
    <lineage>
        <taxon>Bacteria</taxon>
        <taxon>Pseudomonadati</taxon>
        <taxon>Pseudomonadota</taxon>
        <taxon>Alphaproteobacteria</taxon>
        <taxon>Rickettsiales</taxon>
        <taxon>Anaplasmataceae</taxon>
        <taxon>Anaplasma</taxon>
        <taxon>phagocytophilum group</taxon>
    </lineage>
</organism>
<dbReference type="AlphaFoldDB" id="A0A0F3PWN4"/>
<gene>
    <name evidence="1" type="ORF">APHWI1_0306</name>
</gene>
<accession>A0A0F3PWN4</accession>
<dbReference type="Proteomes" id="UP000033622">
    <property type="component" value="Unassembled WGS sequence"/>
</dbReference>
<sequence length="37" mass="4354">MKGHILSALFLYFYNTITILKIQLLNRKNCAPPYIEI</sequence>
<name>A0A0F3PWN4_ANAPH</name>
<proteinExistence type="predicted"/>
<evidence type="ECO:0000313" key="1">
    <source>
        <dbReference type="EMBL" id="KJV84306.1"/>
    </source>
</evidence>